<feature type="region of interest" description="Disordered" evidence="6">
    <location>
        <begin position="222"/>
        <end position="242"/>
    </location>
</feature>
<dbReference type="GO" id="GO:0015944">
    <property type="term" value="P:formate oxidation"/>
    <property type="evidence" value="ECO:0007669"/>
    <property type="project" value="TreeGrafter"/>
</dbReference>
<dbReference type="Proteomes" id="UP000548423">
    <property type="component" value="Unassembled WGS sequence"/>
</dbReference>
<dbReference type="AlphaFoldDB" id="A0A852TEA0"/>
<organism evidence="9 10">
    <name type="scientific">Neobacillus niacini</name>
    <dbReference type="NCBI Taxonomy" id="86668"/>
    <lineage>
        <taxon>Bacteria</taxon>
        <taxon>Bacillati</taxon>
        <taxon>Bacillota</taxon>
        <taxon>Bacilli</taxon>
        <taxon>Bacillales</taxon>
        <taxon>Bacillaceae</taxon>
        <taxon>Neobacillus</taxon>
    </lineage>
</organism>
<reference evidence="10" key="1">
    <citation type="submission" date="2020-07" db="EMBL/GenBank/DDBJ databases">
        <authorList>
            <person name="Partida-Martinez L."/>
            <person name="Huntemann M."/>
            <person name="Clum A."/>
            <person name="Wang J."/>
            <person name="Palaniappan K."/>
            <person name="Ritter S."/>
            <person name="Chen I.-M."/>
            <person name="Stamatis D."/>
            <person name="Reddy T."/>
            <person name="O'Malley R."/>
            <person name="Daum C."/>
            <person name="Shapiro N."/>
            <person name="Ivanova N."/>
            <person name="Kyrpides N."/>
            <person name="Woyke T."/>
        </authorList>
    </citation>
    <scope>NUCLEOTIDE SEQUENCE [LARGE SCALE GENOMIC DNA]</scope>
    <source>
        <strain evidence="10">AT2.8</strain>
    </source>
</reference>
<evidence type="ECO:0000256" key="1">
    <source>
        <dbReference type="ARBA" id="ARBA00004651"/>
    </source>
</evidence>
<dbReference type="InterPro" id="IPR011577">
    <property type="entry name" value="Cyt_b561_bac/Ni-Hgenase"/>
</dbReference>
<keyword evidence="2" id="KW-1003">Cell membrane</keyword>
<dbReference type="GO" id="GO:0009326">
    <property type="term" value="C:formate dehydrogenase complex"/>
    <property type="evidence" value="ECO:0007669"/>
    <property type="project" value="TreeGrafter"/>
</dbReference>
<keyword evidence="4 7" id="KW-1133">Transmembrane helix</keyword>
<feature type="transmembrane region" description="Helical" evidence="7">
    <location>
        <begin position="59"/>
        <end position="78"/>
    </location>
</feature>
<evidence type="ECO:0000256" key="2">
    <source>
        <dbReference type="ARBA" id="ARBA00022475"/>
    </source>
</evidence>
<dbReference type="GO" id="GO:0009061">
    <property type="term" value="P:anaerobic respiration"/>
    <property type="evidence" value="ECO:0007669"/>
    <property type="project" value="TreeGrafter"/>
</dbReference>
<reference evidence="10" key="2">
    <citation type="submission" date="2020-08" db="EMBL/GenBank/DDBJ databases">
        <title>The Agave Microbiome: Exploring the role of microbial communities in plant adaptations to desert environments.</title>
        <authorList>
            <person name="Partida-Martinez L.P."/>
        </authorList>
    </citation>
    <scope>NUCLEOTIDE SEQUENCE [LARGE SCALE GENOMIC DNA]</scope>
    <source>
        <strain evidence="10">AT2.8</strain>
    </source>
</reference>
<dbReference type="InterPro" id="IPR016174">
    <property type="entry name" value="Di-haem_cyt_TM"/>
</dbReference>
<keyword evidence="3 7" id="KW-0812">Transmembrane</keyword>
<evidence type="ECO:0000256" key="4">
    <source>
        <dbReference type="ARBA" id="ARBA00022989"/>
    </source>
</evidence>
<feature type="compositionally biased region" description="Basic and acidic residues" evidence="6">
    <location>
        <begin position="222"/>
        <end position="235"/>
    </location>
</feature>
<dbReference type="GO" id="GO:0005886">
    <property type="term" value="C:plasma membrane"/>
    <property type="evidence" value="ECO:0007669"/>
    <property type="project" value="UniProtKB-SubCell"/>
</dbReference>
<sequence>MSKPQKSTVKVKRFSKAFVWAHAVNAISFIALYITALPMYTEFFDWLYPVLGGPEGARLLHRIFAVAFITPTFIWVIFDFKGFKLWMKELVTWKKRDLEFFTEFVKELFGFNFKHVKQTFFNAGEKINSIIQIFTAILIIGSGFPMWFPEFFPRAVVQWGYLLHNVGFGLAIAVVVGHVYLSVIHKNSKPGYTGVITGEVPAWWAHEHYTEWYEEEVKKGNFPKLEDPHKPTSPDKKKKKGA</sequence>
<proteinExistence type="predicted"/>
<dbReference type="GO" id="GO:0022904">
    <property type="term" value="P:respiratory electron transport chain"/>
    <property type="evidence" value="ECO:0007669"/>
    <property type="project" value="InterPro"/>
</dbReference>
<feature type="domain" description="Cytochrome b561 bacterial/Ni-hydrogenase" evidence="8">
    <location>
        <begin position="13"/>
        <end position="187"/>
    </location>
</feature>
<evidence type="ECO:0000256" key="6">
    <source>
        <dbReference type="SAM" id="MobiDB-lite"/>
    </source>
</evidence>
<evidence type="ECO:0000313" key="9">
    <source>
        <dbReference type="EMBL" id="NYE06086.1"/>
    </source>
</evidence>
<comment type="caution">
    <text evidence="9">The sequence shown here is derived from an EMBL/GenBank/DDBJ whole genome shotgun (WGS) entry which is preliminary data.</text>
</comment>
<dbReference type="PANTHER" id="PTHR30074:SF6">
    <property type="entry name" value="FORMATE DEHYDROGENASE GAMMA SUBUNIT"/>
    <property type="match status" value="1"/>
</dbReference>
<feature type="transmembrane region" description="Helical" evidence="7">
    <location>
        <begin position="20"/>
        <end position="39"/>
    </location>
</feature>
<dbReference type="SUPFAM" id="SSF81342">
    <property type="entry name" value="Transmembrane di-heme cytochromes"/>
    <property type="match status" value="1"/>
</dbReference>
<dbReference type="PANTHER" id="PTHR30074">
    <property type="entry name" value="FORMATE DEHYDROGENASE, NITRATE-INDUCIBLE, CYTOCHROME B556 FDN SUBUNIT"/>
    <property type="match status" value="1"/>
</dbReference>
<comment type="subcellular location">
    <subcellularLocation>
        <location evidence="1">Cell membrane</location>
        <topology evidence="1">Multi-pass membrane protein</topology>
    </subcellularLocation>
</comment>
<gene>
    <name evidence="9" type="ORF">F4694_002861</name>
</gene>
<evidence type="ECO:0000256" key="5">
    <source>
        <dbReference type="ARBA" id="ARBA00023136"/>
    </source>
</evidence>
<evidence type="ECO:0000256" key="7">
    <source>
        <dbReference type="SAM" id="Phobius"/>
    </source>
</evidence>
<evidence type="ECO:0000313" key="10">
    <source>
        <dbReference type="Proteomes" id="UP000548423"/>
    </source>
</evidence>
<evidence type="ECO:0000259" key="8">
    <source>
        <dbReference type="Pfam" id="PF01292"/>
    </source>
</evidence>
<dbReference type="Gene3D" id="1.20.950.20">
    <property type="entry name" value="Transmembrane di-heme cytochromes, Chain C"/>
    <property type="match status" value="1"/>
</dbReference>
<dbReference type="InterPro" id="IPR051817">
    <property type="entry name" value="FDH_cytochrome_b556_subunit"/>
</dbReference>
<feature type="transmembrane region" description="Helical" evidence="7">
    <location>
        <begin position="159"/>
        <end position="181"/>
    </location>
</feature>
<name>A0A852TEA0_9BACI</name>
<dbReference type="EMBL" id="JACCBX010000005">
    <property type="protein sequence ID" value="NYE06086.1"/>
    <property type="molecule type" value="Genomic_DNA"/>
</dbReference>
<evidence type="ECO:0000256" key="3">
    <source>
        <dbReference type="ARBA" id="ARBA00022692"/>
    </source>
</evidence>
<dbReference type="Pfam" id="PF01292">
    <property type="entry name" value="Ni_hydr_CYTB"/>
    <property type="match status" value="1"/>
</dbReference>
<accession>A0A852TEA0</accession>
<dbReference type="GO" id="GO:0009055">
    <property type="term" value="F:electron transfer activity"/>
    <property type="evidence" value="ECO:0007669"/>
    <property type="project" value="InterPro"/>
</dbReference>
<protein>
    <submittedName>
        <fullName evidence="9">Formate dehydrogenase subunit gamma</fullName>
    </submittedName>
</protein>
<keyword evidence="5 7" id="KW-0472">Membrane</keyword>
<feature type="transmembrane region" description="Helical" evidence="7">
    <location>
        <begin position="127"/>
        <end position="147"/>
    </location>
</feature>
<dbReference type="GO" id="GO:0036397">
    <property type="term" value="F:formate dehydrogenase (quinone) activity"/>
    <property type="evidence" value="ECO:0007669"/>
    <property type="project" value="TreeGrafter"/>
</dbReference>